<keyword evidence="3" id="KW-1003">Cell membrane</keyword>
<evidence type="ECO:0000256" key="10">
    <source>
        <dbReference type="ARBA" id="ARBA00023180"/>
    </source>
</evidence>
<dbReference type="PANTHER" id="PTHR22914">
    <property type="entry name" value="CHITIN SYNTHASE"/>
    <property type="match status" value="1"/>
</dbReference>
<evidence type="ECO:0000256" key="3">
    <source>
        <dbReference type="ARBA" id="ARBA00022475"/>
    </source>
</evidence>
<keyword evidence="5" id="KW-0808">Transferase</keyword>
<comment type="similarity">
    <text evidence="11">Belongs to the chitin synthase family. Class IV subfamily.</text>
</comment>
<feature type="transmembrane region" description="Helical" evidence="14">
    <location>
        <begin position="939"/>
        <end position="961"/>
    </location>
</feature>
<feature type="non-terminal residue" evidence="15">
    <location>
        <position position="1023"/>
    </location>
</feature>
<feature type="transmembrane region" description="Helical" evidence="14">
    <location>
        <begin position="263"/>
        <end position="282"/>
    </location>
</feature>
<feature type="transmembrane region" description="Helical" evidence="14">
    <location>
        <begin position="175"/>
        <end position="200"/>
    </location>
</feature>
<dbReference type="EC" id="2.4.1.16" evidence="2"/>
<feature type="transmembrane region" description="Helical" evidence="14">
    <location>
        <begin position="483"/>
        <end position="504"/>
    </location>
</feature>
<dbReference type="CDD" id="cd04190">
    <property type="entry name" value="Chitin_synth_C"/>
    <property type="match status" value="1"/>
</dbReference>
<comment type="catalytic activity">
    <reaction evidence="12">
        <text>[(1-&gt;4)-N-acetyl-beta-D-glucosaminyl](n) + UDP-N-acetyl-alpha-D-glucosamine = [(1-&gt;4)-N-acetyl-beta-D-glucosaminyl](n+1) + UDP + H(+)</text>
        <dbReference type="Rhea" id="RHEA:16637"/>
        <dbReference type="Rhea" id="RHEA-COMP:9593"/>
        <dbReference type="Rhea" id="RHEA-COMP:9595"/>
        <dbReference type="ChEBI" id="CHEBI:15378"/>
        <dbReference type="ChEBI" id="CHEBI:17029"/>
        <dbReference type="ChEBI" id="CHEBI:57705"/>
        <dbReference type="ChEBI" id="CHEBI:58223"/>
        <dbReference type="EC" id="2.4.1.16"/>
    </reaction>
</comment>
<feature type="region of interest" description="Disordered" evidence="13">
    <location>
        <begin position="1"/>
        <end position="33"/>
    </location>
</feature>
<keyword evidence="4" id="KW-0328">Glycosyltransferase</keyword>
<reference evidence="15 16" key="1">
    <citation type="journal article" date="2023" name="Sci. Data">
        <title>Genome assembly of the Korean intertidal mud-creeper Batillaria attramentaria.</title>
        <authorList>
            <person name="Patra A.K."/>
            <person name="Ho P.T."/>
            <person name="Jun S."/>
            <person name="Lee S.J."/>
            <person name="Kim Y."/>
            <person name="Won Y.J."/>
        </authorList>
    </citation>
    <scope>NUCLEOTIDE SEQUENCE [LARGE SCALE GENOMIC DNA]</scope>
    <source>
        <strain evidence="15">Wonlab-2016</strain>
    </source>
</reference>
<dbReference type="InterPro" id="IPR029044">
    <property type="entry name" value="Nucleotide-diphossugar_trans"/>
</dbReference>
<evidence type="ECO:0000256" key="9">
    <source>
        <dbReference type="ARBA" id="ARBA00023136"/>
    </source>
</evidence>
<keyword evidence="7 14" id="KW-1133">Transmembrane helix</keyword>
<evidence type="ECO:0000256" key="7">
    <source>
        <dbReference type="ARBA" id="ARBA00022989"/>
    </source>
</evidence>
<evidence type="ECO:0000256" key="4">
    <source>
        <dbReference type="ARBA" id="ARBA00022676"/>
    </source>
</evidence>
<dbReference type="PANTHER" id="PTHR22914:SF42">
    <property type="entry name" value="CHITIN SYNTHASE"/>
    <property type="match status" value="1"/>
</dbReference>
<dbReference type="EMBL" id="JACVVK020000094">
    <property type="protein sequence ID" value="KAK7493297.1"/>
    <property type="molecule type" value="Genomic_DNA"/>
</dbReference>
<dbReference type="Gene3D" id="3.90.550.10">
    <property type="entry name" value="Spore Coat Polysaccharide Biosynthesis Protein SpsA, Chain A"/>
    <property type="match status" value="1"/>
</dbReference>
<evidence type="ECO:0000256" key="8">
    <source>
        <dbReference type="ARBA" id="ARBA00023054"/>
    </source>
</evidence>
<evidence type="ECO:0000256" key="1">
    <source>
        <dbReference type="ARBA" id="ARBA00004651"/>
    </source>
</evidence>
<feature type="transmembrane region" description="Helical" evidence="14">
    <location>
        <begin position="997"/>
        <end position="1020"/>
    </location>
</feature>
<sequence>MSDPNERSSIASGPANNGAVTSWDRSNKDKNKVASSSSRNKEFWDGWNCWGTFLLCVMCFFVVLGTATLSKLTLLLMVHNLPPLLGRSNFTDNTTSGNTTIIVEGINRQVPVAWVTALLLVICTPHVFSAFSNLYQLCFKRSESDAASRPSAPDSVSGRSNEPESCPTLKLRWKLFTLTIIYAVAEAVHSGLLALLVFAVLPSYDPLLGCILLMNITGIPALLRSVYKLYEICRLRENRKLCEDPERCKHCKNCNPKEQKKEFCKSIFSLLFQVTGLVLLGFHVKHSIVLRTLTEIVLILLPLVWRDTFVQIPKEPCMKCIRGQQNKTNVPSNRPKGFDSKKHRKCHFLVSLLNFDFKKHRKCHFLVSLLKIGLPVFAVMIIYRVSGMAVIFDDWVLHSDDDGCNRHLPYILASINISSSVLCYAFATVACKVRAQGSCFALPLMLAPGLTFGLMHLHYFKNITEQFLGCDAVGVPLNLRWEIFPGVAGICSYLAYFLFGLHLFTNADSTRLQSDCLFKGSWYCGVFVDSSLVLTRKDGKEQRSSPDQDAQPKAMDHEDRHGSLNARDSETLVYVCATMWHEEREEMTELVASIRRLNDAQTTKSTSEQAKDGYKLEAHIFFDDAFKPHGKDEEASSVNDFVTTLIEVVAETDEHVSPPSLTKTPYGGRLTWELPGGNLLVAHLKDKVKIRIKKRWSQVMYMHYLLAYRLADSTMSDTQKLETAQNTFLLALDGDVDFQPEALLLLIDRLKLDPNVGAACSRIHPVGSGPMVWYQKFEYAASHWLFKTAEHVFGCVLCSPGCFSLFRASALMEDNVIKTYRTPSTEARHFVQYDQGEDRWLCTLLLKQGYRVEYCAASDSYTHAPEGFYELFNQRRRWNPSTMANIIDLLGNQEDVRQRNQNISFPYIVYQWMLLVSTLITPGTIFMLIVGAFSAAYKAVTLTGSLVINLVPVAIFVVICFKCKPNTQLLWAQILSVAYILLMMLVLVGMIRKGFDFGICSVTSIFICLLVGVFLLSAILHPR</sequence>
<feature type="transmembrane region" description="Helical" evidence="14">
    <location>
        <begin position="439"/>
        <end position="459"/>
    </location>
</feature>
<keyword evidence="16" id="KW-1185">Reference proteome</keyword>
<dbReference type="Pfam" id="PF03142">
    <property type="entry name" value="Chitin_synth_2"/>
    <property type="match status" value="1"/>
</dbReference>
<dbReference type="InterPro" id="IPR004835">
    <property type="entry name" value="Chitin_synth"/>
</dbReference>
<dbReference type="SUPFAM" id="SSF53448">
    <property type="entry name" value="Nucleotide-diphospho-sugar transferases"/>
    <property type="match status" value="1"/>
</dbReference>
<proteinExistence type="inferred from homology"/>
<evidence type="ECO:0000313" key="16">
    <source>
        <dbReference type="Proteomes" id="UP001519460"/>
    </source>
</evidence>
<keyword evidence="10" id="KW-0325">Glycoprotein</keyword>
<evidence type="ECO:0000256" key="11">
    <source>
        <dbReference type="ARBA" id="ARBA00046329"/>
    </source>
</evidence>
<keyword evidence="9 14" id="KW-0472">Membrane</keyword>
<feature type="region of interest" description="Disordered" evidence="13">
    <location>
        <begin position="538"/>
        <end position="562"/>
    </location>
</feature>
<feature type="transmembrane region" description="Helical" evidence="14">
    <location>
        <begin position="365"/>
        <end position="387"/>
    </location>
</feature>
<comment type="subcellular location">
    <subcellularLocation>
        <location evidence="1">Cell membrane</location>
        <topology evidence="1">Multi-pass membrane protein</topology>
    </subcellularLocation>
</comment>
<feature type="transmembrane region" description="Helical" evidence="14">
    <location>
        <begin position="112"/>
        <end position="131"/>
    </location>
</feature>
<evidence type="ECO:0000256" key="12">
    <source>
        <dbReference type="ARBA" id="ARBA00048014"/>
    </source>
</evidence>
<feature type="transmembrane region" description="Helical" evidence="14">
    <location>
        <begin position="206"/>
        <end position="227"/>
    </location>
</feature>
<keyword evidence="6 14" id="KW-0812">Transmembrane</keyword>
<dbReference type="Proteomes" id="UP001519460">
    <property type="component" value="Unassembled WGS sequence"/>
</dbReference>
<feature type="transmembrane region" description="Helical" evidence="14">
    <location>
        <begin position="968"/>
        <end position="991"/>
    </location>
</feature>
<feature type="transmembrane region" description="Helical" evidence="14">
    <location>
        <begin position="47"/>
        <end position="69"/>
    </location>
</feature>
<feature type="compositionally biased region" description="Polar residues" evidence="13">
    <location>
        <begin position="7"/>
        <end position="24"/>
    </location>
</feature>
<feature type="transmembrane region" description="Helical" evidence="14">
    <location>
        <begin position="288"/>
        <end position="305"/>
    </location>
</feature>
<dbReference type="FunFam" id="3.90.550.10:FF:000139">
    <property type="entry name" value="Chitin synthase 8"/>
    <property type="match status" value="1"/>
</dbReference>
<evidence type="ECO:0000256" key="5">
    <source>
        <dbReference type="ARBA" id="ARBA00022679"/>
    </source>
</evidence>
<feature type="transmembrane region" description="Helical" evidence="14">
    <location>
        <begin position="907"/>
        <end position="933"/>
    </location>
</feature>
<evidence type="ECO:0000256" key="13">
    <source>
        <dbReference type="SAM" id="MobiDB-lite"/>
    </source>
</evidence>
<gene>
    <name evidence="15" type="ORF">BaRGS_00015423</name>
</gene>
<organism evidence="15 16">
    <name type="scientific">Batillaria attramentaria</name>
    <dbReference type="NCBI Taxonomy" id="370345"/>
    <lineage>
        <taxon>Eukaryota</taxon>
        <taxon>Metazoa</taxon>
        <taxon>Spiralia</taxon>
        <taxon>Lophotrochozoa</taxon>
        <taxon>Mollusca</taxon>
        <taxon>Gastropoda</taxon>
        <taxon>Caenogastropoda</taxon>
        <taxon>Sorbeoconcha</taxon>
        <taxon>Cerithioidea</taxon>
        <taxon>Batillariidae</taxon>
        <taxon>Batillaria</taxon>
    </lineage>
</organism>
<dbReference type="GO" id="GO:0005886">
    <property type="term" value="C:plasma membrane"/>
    <property type="evidence" value="ECO:0007669"/>
    <property type="project" value="UniProtKB-SubCell"/>
</dbReference>
<feature type="transmembrane region" description="Helical" evidence="14">
    <location>
        <begin position="407"/>
        <end position="427"/>
    </location>
</feature>
<name>A0ABD0L1N3_9CAEN</name>
<evidence type="ECO:0000256" key="6">
    <source>
        <dbReference type="ARBA" id="ARBA00022692"/>
    </source>
</evidence>
<evidence type="ECO:0000256" key="14">
    <source>
        <dbReference type="SAM" id="Phobius"/>
    </source>
</evidence>
<accession>A0ABD0L1N3</accession>
<dbReference type="AlphaFoldDB" id="A0ABD0L1N3"/>
<comment type="caution">
    <text evidence="15">The sequence shown here is derived from an EMBL/GenBank/DDBJ whole genome shotgun (WGS) entry which is preliminary data.</text>
</comment>
<dbReference type="GO" id="GO:0004100">
    <property type="term" value="F:chitin synthase activity"/>
    <property type="evidence" value="ECO:0007669"/>
    <property type="project" value="UniProtKB-EC"/>
</dbReference>
<protein>
    <recommendedName>
        <fullName evidence="2">chitin synthase</fullName>
        <ecNumber evidence="2">2.4.1.16</ecNumber>
    </recommendedName>
</protein>
<evidence type="ECO:0000313" key="15">
    <source>
        <dbReference type="EMBL" id="KAK7493297.1"/>
    </source>
</evidence>
<evidence type="ECO:0000256" key="2">
    <source>
        <dbReference type="ARBA" id="ARBA00012543"/>
    </source>
</evidence>
<keyword evidence="8" id="KW-0175">Coiled coil</keyword>